<evidence type="ECO:0000313" key="5">
    <source>
        <dbReference type="EMBL" id="GAA0426907.1"/>
    </source>
</evidence>
<keyword evidence="1" id="KW-0805">Transcription regulation</keyword>
<comment type="caution">
    <text evidence="5">The sequence shown here is derived from an EMBL/GenBank/DDBJ whole genome shotgun (WGS) entry which is preliminary data.</text>
</comment>
<organism evidence="5 6">
    <name type="scientific">Streptomyces luteireticuli</name>
    <dbReference type="NCBI Taxonomy" id="173858"/>
    <lineage>
        <taxon>Bacteria</taxon>
        <taxon>Bacillati</taxon>
        <taxon>Actinomycetota</taxon>
        <taxon>Actinomycetes</taxon>
        <taxon>Kitasatosporales</taxon>
        <taxon>Streptomycetaceae</taxon>
        <taxon>Streptomyces</taxon>
    </lineage>
</organism>
<dbReference type="Gene3D" id="1.10.10.10">
    <property type="entry name" value="Winged helix-like DNA-binding domain superfamily/Winged helix DNA-binding domain"/>
    <property type="match status" value="1"/>
</dbReference>
<accession>A0ABN0Z0E7</accession>
<keyword evidence="6" id="KW-1185">Reference proteome</keyword>
<evidence type="ECO:0000256" key="2">
    <source>
        <dbReference type="ARBA" id="ARBA00023125"/>
    </source>
</evidence>
<dbReference type="InterPro" id="IPR000524">
    <property type="entry name" value="Tscrpt_reg_HTH_GntR"/>
</dbReference>
<proteinExistence type="predicted"/>
<dbReference type="InterPro" id="IPR011711">
    <property type="entry name" value="GntR_C"/>
</dbReference>
<evidence type="ECO:0000256" key="1">
    <source>
        <dbReference type="ARBA" id="ARBA00023015"/>
    </source>
</evidence>
<name>A0ABN0Z0E7_9ACTN</name>
<protein>
    <submittedName>
        <fullName evidence="5">GntR family transcriptional regulator</fullName>
    </submittedName>
</protein>
<dbReference type="PANTHER" id="PTHR43537:SF45">
    <property type="entry name" value="GNTR FAMILY REGULATORY PROTEIN"/>
    <property type="match status" value="1"/>
</dbReference>
<dbReference type="Pfam" id="PF00392">
    <property type="entry name" value="GntR"/>
    <property type="match status" value="1"/>
</dbReference>
<evidence type="ECO:0000313" key="6">
    <source>
        <dbReference type="Proteomes" id="UP001500879"/>
    </source>
</evidence>
<keyword evidence="2" id="KW-0238">DNA-binding</keyword>
<dbReference type="InterPro" id="IPR036388">
    <property type="entry name" value="WH-like_DNA-bd_sf"/>
</dbReference>
<gene>
    <name evidence="5" type="ORF">GCM10010357_55600</name>
</gene>
<dbReference type="Proteomes" id="UP001500879">
    <property type="component" value="Unassembled WGS sequence"/>
</dbReference>
<dbReference type="RefSeq" id="WP_344030034.1">
    <property type="nucleotide sequence ID" value="NZ_BAAABX010000057.1"/>
</dbReference>
<evidence type="ECO:0000256" key="3">
    <source>
        <dbReference type="ARBA" id="ARBA00023163"/>
    </source>
</evidence>
<dbReference type="SMART" id="SM00895">
    <property type="entry name" value="FCD"/>
    <property type="match status" value="1"/>
</dbReference>
<dbReference type="SUPFAM" id="SSF46785">
    <property type="entry name" value="Winged helix' DNA-binding domain"/>
    <property type="match status" value="1"/>
</dbReference>
<feature type="domain" description="HTH gntR-type" evidence="4">
    <location>
        <begin position="3"/>
        <end position="70"/>
    </location>
</feature>
<dbReference type="CDD" id="cd07377">
    <property type="entry name" value="WHTH_GntR"/>
    <property type="match status" value="1"/>
</dbReference>
<dbReference type="SMART" id="SM00345">
    <property type="entry name" value="HTH_GNTR"/>
    <property type="match status" value="1"/>
</dbReference>
<sequence>MTRSTAQRLAAALRERIERGALPPGTQLSEEALSLDLGVSRNTLREAFRLLVHDSLVEHQVNRGVFVRVPGPDDVTDIYRMRGALETAGVRAAEHAPPALLDAVTTAVTEAEWAADDGDWPAVATADLAFHRALAGLCASPRVDTAMDRLLAELRLAFHTMPSPRRFHEPFLVRNRAIEQLLAKGEYARAETELTAYLDDARRLIVDTMPEERP</sequence>
<dbReference type="InterPro" id="IPR036390">
    <property type="entry name" value="WH_DNA-bd_sf"/>
</dbReference>
<dbReference type="PROSITE" id="PS50949">
    <property type="entry name" value="HTH_GNTR"/>
    <property type="match status" value="1"/>
</dbReference>
<dbReference type="Pfam" id="PF07729">
    <property type="entry name" value="FCD"/>
    <property type="match status" value="1"/>
</dbReference>
<dbReference type="Gene3D" id="1.20.120.530">
    <property type="entry name" value="GntR ligand-binding domain-like"/>
    <property type="match status" value="1"/>
</dbReference>
<evidence type="ECO:0000259" key="4">
    <source>
        <dbReference type="PROSITE" id="PS50949"/>
    </source>
</evidence>
<reference evidence="5 6" key="1">
    <citation type="journal article" date="2019" name="Int. J. Syst. Evol. Microbiol.">
        <title>The Global Catalogue of Microorganisms (GCM) 10K type strain sequencing project: providing services to taxonomists for standard genome sequencing and annotation.</title>
        <authorList>
            <consortium name="The Broad Institute Genomics Platform"/>
            <consortium name="The Broad Institute Genome Sequencing Center for Infectious Disease"/>
            <person name="Wu L."/>
            <person name="Ma J."/>
        </authorList>
    </citation>
    <scope>NUCLEOTIDE SEQUENCE [LARGE SCALE GENOMIC DNA]</scope>
    <source>
        <strain evidence="5 6">JCM 4788</strain>
    </source>
</reference>
<keyword evidence="3" id="KW-0804">Transcription</keyword>
<dbReference type="PANTHER" id="PTHR43537">
    <property type="entry name" value="TRANSCRIPTIONAL REGULATOR, GNTR FAMILY"/>
    <property type="match status" value="1"/>
</dbReference>
<dbReference type="InterPro" id="IPR008920">
    <property type="entry name" value="TF_FadR/GntR_C"/>
</dbReference>
<dbReference type="SUPFAM" id="SSF48008">
    <property type="entry name" value="GntR ligand-binding domain-like"/>
    <property type="match status" value="1"/>
</dbReference>
<dbReference type="EMBL" id="BAAABX010000057">
    <property type="protein sequence ID" value="GAA0426907.1"/>
    <property type="molecule type" value="Genomic_DNA"/>
</dbReference>